<keyword evidence="2" id="KW-1185">Reference proteome</keyword>
<sequence length="554" mass="59815">MSYPLGTSNKECNEGCAKKCETKPKPASQTISGAVASGIVDTCTAMYSMLPNVPGMPQVSGSMKCPSPSFASAASNIATVLASTCGKMQTAGAKKEGGKESATSIPISRILVDNAYALGKNVQLLLDEIAKDAAKMLPGWGTSADCNHNVKSTAFYTDLVQDPGCASFLLQQLITMAGAQALDDEVLRAIVQFSNDRSADPESVASVAAAILSYPALSTAFDCDVNPINVAAALRGALRHRNFLSVLGGLFNRENVRKSANNVSLNTLLQFLIKNSSHGDLVSVTGAMSCCVETLEKTELGRDVLLNTLDLVEGDLRLMLTKMLVSSCHEPLIRPFVAKVIHHSLQKTPEGLRHQFLVDLFPDIFDAGTIGSRFLASGTEDVIRALIHHSGRSGDQKKFRVALEALWVARRNARGLGLANFPLRVEPLYHCVSIRAAMLVTAFLHQVARLVSAGELEDIALRYVVLVFAVQFRTQEAEAEVSVQFSLWGGVENCRRGDDGEAPITPRRRRDWIPALIKSGRRLMDAPAPRKIAHKFTPRIFCQTGYFATGASPR</sequence>
<evidence type="ECO:0000313" key="2">
    <source>
        <dbReference type="Proteomes" id="UP000678499"/>
    </source>
</evidence>
<organism evidence="1">
    <name type="scientific">Notodromas monacha</name>
    <dbReference type="NCBI Taxonomy" id="399045"/>
    <lineage>
        <taxon>Eukaryota</taxon>
        <taxon>Metazoa</taxon>
        <taxon>Ecdysozoa</taxon>
        <taxon>Arthropoda</taxon>
        <taxon>Crustacea</taxon>
        <taxon>Oligostraca</taxon>
        <taxon>Ostracoda</taxon>
        <taxon>Podocopa</taxon>
        <taxon>Podocopida</taxon>
        <taxon>Cypridocopina</taxon>
        <taxon>Cypridoidea</taxon>
        <taxon>Cyprididae</taxon>
        <taxon>Notodromas</taxon>
    </lineage>
</organism>
<gene>
    <name evidence="1" type="ORF">NMOB1V02_LOCUS8419</name>
</gene>
<dbReference type="EMBL" id="OA884419">
    <property type="protein sequence ID" value="CAD7280762.1"/>
    <property type="molecule type" value="Genomic_DNA"/>
</dbReference>
<accession>A0A7R9BUD5</accession>
<protein>
    <submittedName>
        <fullName evidence="1">Uncharacterized protein</fullName>
    </submittedName>
</protein>
<reference evidence="1" key="1">
    <citation type="submission" date="2020-11" db="EMBL/GenBank/DDBJ databases">
        <authorList>
            <person name="Tran Van P."/>
        </authorList>
    </citation>
    <scope>NUCLEOTIDE SEQUENCE</scope>
</reference>
<dbReference type="Proteomes" id="UP000678499">
    <property type="component" value="Unassembled WGS sequence"/>
</dbReference>
<dbReference type="EMBL" id="CAJPEX010002382">
    <property type="protein sequence ID" value="CAG0920914.1"/>
    <property type="molecule type" value="Genomic_DNA"/>
</dbReference>
<evidence type="ECO:0000313" key="1">
    <source>
        <dbReference type="EMBL" id="CAD7280762.1"/>
    </source>
</evidence>
<name>A0A7R9BUD5_9CRUS</name>
<proteinExistence type="predicted"/>
<dbReference type="AlphaFoldDB" id="A0A7R9BUD5"/>